<evidence type="ECO:0008006" key="3">
    <source>
        <dbReference type="Google" id="ProtNLM"/>
    </source>
</evidence>
<evidence type="ECO:0000313" key="1">
    <source>
        <dbReference type="EMBL" id="BDD12460.1"/>
    </source>
</evidence>
<geneLocation type="plasmid" evidence="1 2">
    <name>pFA4</name>
</geneLocation>
<proteinExistence type="predicted"/>
<dbReference type="EMBL" id="AP025318">
    <property type="protein sequence ID" value="BDD12460.1"/>
    <property type="molecule type" value="Genomic_DNA"/>
</dbReference>
<sequence length="171" mass="19890">MAIMQKALAMKKVVLLFVAFLGFTVFGVGQSIPETGSTEQEREVVRAIFNMAKKEFFIANMDLDKSQADIFWPIYDEYSAKKTKYTNGQVERLRKLVSQEDFASKEVEGIIKAINETEVKNSKLRYQYYQKIHKKVDLITAVQFFQLDELVQSEVKAFMMQNMKPIRRLKP</sequence>
<reference evidence="1 2" key="1">
    <citation type="submission" date="2021-12" db="EMBL/GenBank/DDBJ databases">
        <title>Genome sequencing of bacteria with rrn-lacking chromosome and rrn-plasmid.</title>
        <authorList>
            <person name="Anda M."/>
            <person name="Iwasaki W."/>
        </authorList>
    </citation>
    <scope>NUCLEOTIDE SEQUENCE [LARGE SCALE GENOMIC DNA]</scope>
    <source>
        <strain evidence="1 2">DSM 100852</strain>
        <plasmid evidence="1 2">pFA4</plasmid>
    </source>
</reference>
<keyword evidence="2" id="KW-1185">Reference proteome</keyword>
<dbReference type="KEGG" id="fax:FUAX_48920"/>
<name>A0AAU9DMP2_9BACT</name>
<dbReference type="Proteomes" id="UP001348817">
    <property type="component" value="Plasmid pFA4"/>
</dbReference>
<evidence type="ECO:0000313" key="2">
    <source>
        <dbReference type="Proteomes" id="UP001348817"/>
    </source>
</evidence>
<gene>
    <name evidence="1" type="ORF">FUAX_48920</name>
</gene>
<organism evidence="1 2">
    <name type="scientific">Fulvitalea axinellae</name>
    <dbReference type="NCBI Taxonomy" id="1182444"/>
    <lineage>
        <taxon>Bacteria</taxon>
        <taxon>Pseudomonadati</taxon>
        <taxon>Bacteroidota</taxon>
        <taxon>Cytophagia</taxon>
        <taxon>Cytophagales</taxon>
        <taxon>Persicobacteraceae</taxon>
        <taxon>Fulvitalea</taxon>
    </lineage>
</organism>
<dbReference type="AlphaFoldDB" id="A0AAU9DMP2"/>
<accession>A0AAU9DMP2</accession>
<protein>
    <recommendedName>
        <fullName evidence="3">LTXXQ motif family protein</fullName>
    </recommendedName>
</protein>
<keyword evidence="1" id="KW-0614">Plasmid</keyword>